<dbReference type="RefSeq" id="WP_368503805.1">
    <property type="nucleotide sequence ID" value="NZ_CP162551.1"/>
</dbReference>
<protein>
    <recommendedName>
        <fullName evidence="1">UPF0738 protein AB3N04_16840</fullName>
    </recommendedName>
</protein>
<evidence type="ECO:0000256" key="1">
    <source>
        <dbReference type="HAMAP-Rule" id="MF_01861"/>
    </source>
</evidence>
<proteinExistence type="inferred from homology"/>
<reference evidence="2" key="1">
    <citation type="submission" date="2024-07" db="EMBL/GenBank/DDBJ databases">
        <title>Identification and characteristics of an arsenic-resistant bacterial isolate, which belongs to a novel species.</title>
        <authorList>
            <person name="Juszczyk A."/>
            <person name="Kowalczyk A."/>
            <person name="Was K."/>
            <person name="Kosowicz W."/>
            <person name="Budzyn A."/>
            <person name="Latowski D."/>
        </authorList>
    </citation>
    <scope>NUCLEOTIDE SEQUENCE</scope>
    <source>
        <strain evidence="2">As8PL</strain>
    </source>
</reference>
<comment type="similarity">
    <text evidence="1">Belongs to the UPF0738 family.</text>
</comment>
<dbReference type="Pfam" id="PF19785">
    <property type="entry name" value="UPF0738"/>
    <property type="match status" value="1"/>
</dbReference>
<organism evidence="2">
    <name type="scientific">Alkalihalophilus sp. As8PL</name>
    <dbReference type="NCBI Taxonomy" id="3237103"/>
    <lineage>
        <taxon>Bacteria</taxon>
        <taxon>Bacillati</taxon>
        <taxon>Bacillota</taxon>
        <taxon>Bacilli</taxon>
        <taxon>Bacillales</taxon>
        <taxon>Bacillaceae</taxon>
        <taxon>Alkalihalophilus</taxon>
    </lineage>
</organism>
<dbReference type="HAMAP" id="MF_01861">
    <property type="entry name" value="UPF0738"/>
    <property type="match status" value="1"/>
</dbReference>
<name>A0AB39BRJ5_9BACI</name>
<dbReference type="AlphaFoldDB" id="A0AB39BRJ5"/>
<dbReference type="InterPro" id="IPR020908">
    <property type="entry name" value="UPF0738"/>
</dbReference>
<evidence type="ECO:0000313" key="2">
    <source>
        <dbReference type="EMBL" id="XDI36349.1"/>
    </source>
</evidence>
<dbReference type="EMBL" id="CP162551">
    <property type="protein sequence ID" value="XDI36349.1"/>
    <property type="molecule type" value="Genomic_DNA"/>
</dbReference>
<gene>
    <name evidence="2" type="ORF">AB3N04_16840</name>
</gene>
<sequence>MQKLNVTEINKTDEKYVVACKHTLSEEEIQGIKAGERMLVDSDGLAFVYILEDASQFYYLAFEQNSWSELYEAYKTQLPLVVELGNNHLIELFQLHDELDYLLENIEGNSNYGEELETAVREVFLKTVE</sequence>
<accession>A0AB39BRJ5</accession>